<accession>A0A0K0Y9Y3</accession>
<dbReference type="OrthoDB" id="9809275at2"/>
<organism evidence="1 2">
    <name type="scientific">Octadecabacter temperatus</name>
    <dbReference type="NCBI Taxonomy" id="1458307"/>
    <lineage>
        <taxon>Bacteria</taxon>
        <taxon>Pseudomonadati</taxon>
        <taxon>Pseudomonadota</taxon>
        <taxon>Alphaproteobacteria</taxon>
        <taxon>Rhodobacterales</taxon>
        <taxon>Roseobacteraceae</taxon>
        <taxon>Octadecabacter</taxon>
    </lineage>
</organism>
<dbReference type="KEGG" id="otm:OSB_32260"/>
<evidence type="ECO:0000313" key="1">
    <source>
        <dbReference type="EMBL" id="AKS47739.1"/>
    </source>
</evidence>
<dbReference type="RefSeq" id="WP_049835897.1">
    <property type="nucleotide sequence ID" value="NZ_CP012160.1"/>
</dbReference>
<dbReference type="SUPFAM" id="SSF56112">
    <property type="entry name" value="Protein kinase-like (PK-like)"/>
    <property type="match status" value="1"/>
</dbReference>
<dbReference type="Pfam" id="PF01636">
    <property type="entry name" value="APH"/>
    <property type="match status" value="1"/>
</dbReference>
<keyword evidence="1" id="KW-0808">Transferase</keyword>
<dbReference type="Gene3D" id="3.90.1200.10">
    <property type="match status" value="1"/>
</dbReference>
<dbReference type="EMBL" id="CP012160">
    <property type="protein sequence ID" value="AKS47739.1"/>
    <property type="molecule type" value="Genomic_DNA"/>
</dbReference>
<dbReference type="Proteomes" id="UP000067444">
    <property type="component" value="Chromosome"/>
</dbReference>
<name>A0A0K0Y9Y3_9RHOB</name>
<dbReference type="InterPro" id="IPR002575">
    <property type="entry name" value="Aminoglycoside_PTrfase"/>
</dbReference>
<evidence type="ECO:0000313" key="2">
    <source>
        <dbReference type="Proteomes" id="UP000067444"/>
    </source>
</evidence>
<gene>
    <name evidence="1" type="ORF">OSB_32260</name>
</gene>
<dbReference type="Gene3D" id="3.30.200.20">
    <property type="entry name" value="Phosphorylase Kinase, domain 1"/>
    <property type="match status" value="1"/>
</dbReference>
<keyword evidence="2" id="KW-1185">Reference proteome</keyword>
<protein>
    <submittedName>
        <fullName evidence="1">Phosphotransferase enzyme family protein</fullName>
    </submittedName>
</protein>
<sequence length="321" mass="35413">MRSALVQDWLAATEWSNWKRTPLAGDASARRYERLFGPENQSVILMDAPLETCGSQSRFVEIADHLNQLSLAAPTVLAWSEVDGLVVLSDLGEVDFARHLVAAPQDESALYSSTVEVLKTLQAAPPPSGLSKMTPDVGAEMIGLAFEWAAKDPSVDLAADITAKIHALLIEVDPNPSVLSLRDFHAENLIWRPTESGASRIGLLDFQDAFVTHPTYDLASLLRDARRDVNPNLLNPLIRQLAGDDHDFDDLKHAFHVMAIQRNLRILGIFNRLAKLDGKMSYLKLVPRVWGHLQTDLAESGLSDLARLVERAFGPTENNLV</sequence>
<reference evidence="1 2" key="1">
    <citation type="journal article" date="2015" name="Genome Announc.">
        <title>Closed Genome Sequence of Octadecabacter temperatus SB1, the First Mesophilic Species of the Genus Octadecabacter.</title>
        <authorList>
            <person name="Voget S."/>
            <person name="Billerbeck S."/>
            <person name="Simon M."/>
            <person name="Daniel R."/>
        </authorList>
    </citation>
    <scope>NUCLEOTIDE SEQUENCE [LARGE SCALE GENOMIC DNA]</scope>
    <source>
        <strain evidence="1 2">SB1</strain>
    </source>
</reference>
<dbReference type="AlphaFoldDB" id="A0A0K0Y9Y3"/>
<proteinExistence type="predicted"/>
<dbReference type="PATRIC" id="fig|1458307.3.peg.3249"/>
<dbReference type="GO" id="GO:0016740">
    <property type="term" value="F:transferase activity"/>
    <property type="evidence" value="ECO:0007669"/>
    <property type="project" value="UniProtKB-KW"/>
</dbReference>
<dbReference type="InterPro" id="IPR011009">
    <property type="entry name" value="Kinase-like_dom_sf"/>
</dbReference>
<dbReference type="STRING" id="1458307.OSB_32260"/>